<comment type="catalytic activity">
    <reaction evidence="1 11">
        <text>L-histidyl-[protein] + phosphoenolpyruvate = N(pros)-phospho-L-histidyl-[protein] + pyruvate</text>
        <dbReference type="Rhea" id="RHEA:23880"/>
        <dbReference type="Rhea" id="RHEA-COMP:9745"/>
        <dbReference type="Rhea" id="RHEA-COMP:9746"/>
        <dbReference type="ChEBI" id="CHEBI:15361"/>
        <dbReference type="ChEBI" id="CHEBI:29979"/>
        <dbReference type="ChEBI" id="CHEBI:58702"/>
        <dbReference type="ChEBI" id="CHEBI:64837"/>
        <dbReference type="EC" id="2.7.3.9"/>
    </reaction>
</comment>
<dbReference type="InterPro" id="IPR018274">
    <property type="entry name" value="PEP_util_AS"/>
</dbReference>
<feature type="coiled-coil region" evidence="12">
    <location>
        <begin position="393"/>
        <end position="420"/>
    </location>
</feature>
<evidence type="ECO:0000256" key="2">
    <source>
        <dbReference type="ARBA" id="ARBA00002728"/>
    </source>
</evidence>
<keyword evidence="11 16" id="KW-0808">Transferase</keyword>
<dbReference type="InterPro" id="IPR024692">
    <property type="entry name" value="PTS_EI"/>
</dbReference>
<proteinExistence type="inferred from homology"/>
<comment type="subcellular location">
    <subcellularLocation>
        <location evidence="3 11">Cytoplasm</location>
    </subcellularLocation>
</comment>
<dbReference type="PROSITE" id="PS00370">
    <property type="entry name" value="PEP_ENZYMES_PHOS_SITE"/>
    <property type="match status" value="1"/>
</dbReference>
<dbReference type="EC" id="2.7.3.9" evidence="4 11"/>
<evidence type="ECO:0000313" key="17">
    <source>
        <dbReference type="Proteomes" id="UP000749471"/>
    </source>
</evidence>
<keyword evidence="9 11" id="KW-0598">Phosphotransferase system</keyword>
<dbReference type="Pfam" id="PF05524">
    <property type="entry name" value="PEP-utilisers_N"/>
    <property type="match status" value="1"/>
</dbReference>
<evidence type="ECO:0000256" key="5">
    <source>
        <dbReference type="ARBA" id="ARBA00016544"/>
    </source>
</evidence>
<dbReference type="PIRSF" id="PIRSF000732">
    <property type="entry name" value="PTS_enzyme_I"/>
    <property type="match status" value="1"/>
</dbReference>
<keyword evidence="11" id="KW-0479">Metal-binding</keyword>
<keyword evidence="7 11" id="KW-0963">Cytoplasm</keyword>
<feature type="domain" description="PEP-utilising enzyme C-terminal" evidence="14">
    <location>
        <begin position="249"/>
        <end position="537"/>
    </location>
</feature>
<dbReference type="InterPro" id="IPR000121">
    <property type="entry name" value="PEP_util_C"/>
</dbReference>
<name>A0ABS6E8I2_9FIRM</name>
<evidence type="ECO:0000256" key="3">
    <source>
        <dbReference type="ARBA" id="ARBA00004496"/>
    </source>
</evidence>
<dbReference type="NCBIfam" id="TIGR01417">
    <property type="entry name" value="PTS_I_fam"/>
    <property type="match status" value="1"/>
</dbReference>
<keyword evidence="12" id="KW-0175">Coiled coil</keyword>
<comment type="caution">
    <text evidence="16">The sequence shown here is derived from an EMBL/GenBank/DDBJ whole genome shotgun (WGS) entry which is preliminary data.</text>
</comment>
<evidence type="ECO:0000256" key="12">
    <source>
        <dbReference type="SAM" id="Coils"/>
    </source>
</evidence>
<keyword evidence="6 11" id="KW-0813">Transport</keyword>
<dbReference type="InterPro" id="IPR050499">
    <property type="entry name" value="PEP-utilizing_PTS_enzyme"/>
</dbReference>
<evidence type="ECO:0000256" key="10">
    <source>
        <dbReference type="ARBA" id="ARBA00033235"/>
    </source>
</evidence>
<dbReference type="InterPro" id="IPR006318">
    <property type="entry name" value="PTS_EI-like"/>
</dbReference>
<keyword evidence="17" id="KW-1185">Reference proteome</keyword>
<dbReference type="EMBL" id="JAHLPM010000009">
    <property type="protein sequence ID" value="MBU5438549.1"/>
    <property type="molecule type" value="Genomic_DNA"/>
</dbReference>
<dbReference type="Proteomes" id="UP000749471">
    <property type="component" value="Unassembled WGS sequence"/>
</dbReference>
<evidence type="ECO:0000256" key="6">
    <source>
        <dbReference type="ARBA" id="ARBA00022448"/>
    </source>
</evidence>
<comment type="cofactor">
    <cofactor evidence="11">
        <name>Mg(2+)</name>
        <dbReference type="ChEBI" id="CHEBI:18420"/>
    </cofactor>
</comment>
<dbReference type="InterPro" id="IPR008731">
    <property type="entry name" value="PTS_EIN"/>
</dbReference>
<dbReference type="Pfam" id="PF02896">
    <property type="entry name" value="PEP-utilizers_C"/>
    <property type="match status" value="1"/>
</dbReference>
<evidence type="ECO:0000259" key="14">
    <source>
        <dbReference type="Pfam" id="PF02896"/>
    </source>
</evidence>
<dbReference type="Pfam" id="PF00391">
    <property type="entry name" value="PEP-utilizers"/>
    <property type="match status" value="1"/>
</dbReference>
<organism evidence="16 17">
    <name type="scientific">Tissierella simiarum</name>
    <dbReference type="NCBI Taxonomy" id="2841534"/>
    <lineage>
        <taxon>Bacteria</taxon>
        <taxon>Bacillati</taxon>
        <taxon>Bacillota</taxon>
        <taxon>Tissierellia</taxon>
        <taxon>Tissierellales</taxon>
        <taxon>Tissierellaceae</taxon>
        <taxon>Tissierella</taxon>
    </lineage>
</organism>
<reference evidence="16 17" key="1">
    <citation type="submission" date="2021-06" db="EMBL/GenBank/DDBJ databases">
        <authorList>
            <person name="Sun Q."/>
            <person name="Li D."/>
        </authorList>
    </citation>
    <scope>NUCLEOTIDE SEQUENCE [LARGE SCALE GENOMIC DNA]</scope>
    <source>
        <strain evidence="16 17">MSJ-40</strain>
    </source>
</reference>
<sequence>MKGSGTSPGIAIGKIFLYKEPEIKVVKTQTEDPQLEIDRLNKAIEKSTNQIEELYERTLKTVGEKEAEIFTAHKMMLEDPEFIGGVREKIVNDKVNSEWAVKETADYYISLFENIDDEYLKERALDLKDVSKRLLKALLNIESGDLQSLSEKCIVIAEDLTPSDTAQMNKEMVVGFVTELGGKTSHTAIMARTLEIPSIAGVKDITNLVKNEDFIIIDGKKGDIIINPSEEEIKIYEAAKKEYEDFKTKLEEMKGKESVSRDGFKVEIAGNIGTPKDIDKVLENDGEGVGLFRTEFLYMDRDRLPSEEEQFEAYKIVAEKLKNKPLVIRTLDVGGDKDLPYLNLPKEMNPFLGYRAIRLCLDRTDIFRTQLRAILRASAFGNIKIMFPMISNLQEVRDAKAILEEVKEELRKENISFDNEVEIGIMVEIPAVAVHSDIFAKEVDFFSIGTNDLIQYTTAVDRGNQDISHLYNQYHPAVLKLIKMTIENGHKEGIWVGMCGEAAGDEKLIPLLLAMGLDEFSMSASSILKARWLIKNTSKKEVADMIDTILTLPTAEDVESFIDEKIL</sequence>
<keyword evidence="8 11" id="KW-0762">Sugar transport</keyword>
<comment type="similarity">
    <text evidence="11">Belongs to the PEP-utilizing enzyme family.</text>
</comment>
<dbReference type="GO" id="GO:0008965">
    <property type="term" value="F:phosphoenolpyruvate-protein phosphotransferase activity"/>
    <property type="evidence" value="ECO:0007669"/>
    <property type="project" value="UniProtKB-EC"/>
</dbReference>
<dbReference type="InterPro" id="IPR008279">
    <property type="entry name" value="PEP-util_enz_mobile_dom"/>
</dbReference>
<evidence type="ECO:0000256" key="4">
    <source>
        <dbReference type="ARBA" id="ARBA00012232"/>
    </source>
</evidence>
<dbReference type="PANTHER" id="PTHR46244">
    <property type="entry name" value="PHOSPHOENOLPYRUVATE-PROTEIN PHOSPHOTRANSFERASE"/>
    <property type="match status" value="1"/>
</dbReference>
<evidence type="ECO:0000313" key="16">
    <source>
        <dbReference type="EMBL" id="MBU5438549.1"/>
    </source>
</evidence>
<evidence type="ECO:0000259" key="15">
    <source>
        <dbReference type="Pfam" id="PF05524"/>
    </source>
</evidence>
<dbReference type="PANTHER" id="PTHR46244:SF3">
    <property type="entry name" value="PHOSPHOENOLPYRUVATE-PROTEIN PHOSPHOTRANSFERASE"/>
    <property type="match status" value="1"/>
</dbReference>
<evidence type="ECO:0000256" key="11">
    <source>
        <dbReference type="PIRNR" id="PIRNR000732"/>
    </source>
</evidence>
<feature type="domain" description="PEP-utilising enzyme mobile" evidence="13">
    <location>
        <begin position="150"/>
        <end position="222"/>
    </location>
</feature>
<feature type="domain" description="Phosphotransferase system enzyme I N-terminal" evidence="15">
    <location>
        <begin position="2"/>
        <end position="123"/>
    </location>
</feature>
<comment type="function">
    <text evidence="2 11">General (non sugar-specific) component of the phosphoenolpyruvate-dependent sugar phosphotransferase system (sugar PTS). This major carbohydrate active-transport system catalyzes the phosphorylation of incoming sugar substrates concomitantly with their translocation across the cell membrane. Enzyme I transfers the phosphoryl group from phosphoenolpyruvate (PEP) to the phosphoryl carrier protein (HPr).</text>
</comment>
<evidence type="ECO:0000256" key="1">
    <source>
        <dbReference type="ARBA" id="ARBA00000683"/>
    </source>
</evidence>
<dbReference type="RefSeq" id="WP_216519752.1">
    <property type="nucleotide sequence ID" value="NZ_JAHLPM010000009.1"/>
</dbReference>
<evidence type="ECO:0000256" key="9">
    <source>
        <dbReference type="ARBA" id="ARBA00022683"/>
    </source>
</evidence>
<evidence type="ECO:0000256" key="8">
    <source>
        <dbReference type="ARBA" id="ARBA00022597"/>
    </source>
</evidence>
<evidence type="ECO:0000259" key="13">
    <source>
        <dbReference type="Pfam" id="PF00391"/>
    </source>
</evidence>
<evidence type="ECO:0000256" key="7">
    <source>
        <dbReference type="ARBA" id="ARBA00022490"/>
    </source>
</evidence>
<protein>
    <recommendedName>
        <fullName evidence="5 11">Phosphoenolpyruvate-protein phosphotransferase</fullName>
        <ecNumber evidence="4 11">2.7.3.9</ecNumber>
    </recommendedName>
    <alternativeName>
        <fullName evidence="10 11">Phosphotransferase system, enzyme I</fullName>
    </alternativeName>
</protein>
<keyword evidence="11" id="KW-0418">Kinase</keyword>
<accession>A0ABS6E8I2</accession>
<keyword evidence="11" id="KW-0460">Magnesium</keyword>
<gene>
    <name evidence="16" type="primary">ptsP</name>
    <name evidence="16" type="ORF">KQI42_11040</name>
</gene>